<dbReference type="Proteomes" id="UP000183649">
    <property type="component" value="Unassembled WGS sequence"/>
</dbReference>
<dbReference type="PANTHER" id="PTHR42964">
    <property type="entry name" value="ENOYL-COA HYDRATASE"/>
    <property type="match status" value="1"/>
</dbReference>
<proteinExistence type="inferred from homology"/>
<gene>
    <name evidence="2" type="ORF">Ga0061069_101246</name>
</gene>
<dbReference type="GO" id="GO:0008300">
    <property type="term" value="P:isoprenoid catabolic process"/>
    <property type="evidence" value="ECO:0007669"/>
    <property type="project" value="TreeGrafter"/>
</dbReference>
<dbReference type="Gene3D" id="1.10.12.10">
    <property type="entry name" value="Lyase 2-enoyl-coa Hydratase, Chain A, domain 2"/>
    <property type="match status" value="1"/>
</dbReference>
<dbReference type="STRING" id="339866.GCA_001418255_00244"/>
<reference evidence="3" key="1">
    <citation type="submission" date="2015-08" db="EMBL/GenBank/DDBJ databases">
        <authorList>
            <person name="Varghese N."/>
        </authorList>
    </citation>
    <scope>NUCLEOTIDE SEQUENCE [LARGE SCALE GENOMIC DNA]</scope>
    <source>
        <strain evidence="3">DSM 18181</strain>
    </source>
</reference>
<sequence>MNPTAASVHLERFGAIATVTLNRPEVRNAFDAATIAALHAAFTALGGETQVRVIVLAAQGPAFCAGADLRYMQQLAGFTDAQNRDDAMHLARMLRAVAECPKPVIARVQGDAFAGGLGLVAACDLAVAVRGARFCLSEVKLGLIPATIMPHVLRAIGERAAQRYTLTAEVFDAERAVAIGLLHAVAADAAALDAQVAAWTQALLAASPQALAAAKRLLADVAHRPLSEALLADTAERIAEARASADGREGIAAFLAKRQPDWVESGPNRTAL</sequence>
<dbReference type="AlphaFoldDB" id="A0A0K6HRR8"/>
<accession>A0A0K6HRR8</accession>
<dbReference type="PANTHER" id="PTHR42964:SF1">
    <property type="entry name" value="POLYKETIDE BIOSYNTHESIS ENOYL-COA HYDRATASE PKSH-RELATED"/>
    <property type="match status" value="1"/>
</dbReference>
<dbReference type="Gene3D" id="3.90.226.10">
    <property type="entry name" value="2-enoyl-CoA Hydratase, Chain A, domain 1"/>
    <property type="match status" value="1"/>
</dbReference>
<dbReference type="InterPro" id="IPR001753">
    <property type="entry name" value="Enoyl-CoA_hydra/iso"/>
</dbReference>
<evidence type="ECO:0000313" key="2">
    <source>
        <dbReference type="EMBL" id="CUA93483.1"/>
    </source>
</evidence>
<evidence type="ECO:0000313" key="3">
    <source>
        <dbReference type="Proteomes" id="UP000183649"/>
    </source>
</evidence>
<dbReference type="Pfam" id="PF00378">
    <property type="entry name" value="ECH_1"/>
    <property type="match status" value="1"/>
</dbReference>
<protein>
    <submittedName>
        <fullName evidence="2">Enoyl-CoA hydratase/carnithine racemase</fullName>
    </submittedName>
</protein>
<organism evidence="2 3">
    <name type="scientific">Thiomonas bhubaneswarensis</name>
    <dbReference type="NCBI Taxonomy" id="339866"/>
    <lineage>
        <taxon>Bacteria</taxon>
        <taxon>Pseudomonadati</taxon>
        <taxon>Pseudomonadota</taxon>
        <taxon>Betaproteobacteria</taxon>
        <taxon>Burkholderiales</taxon>
        <taxon>Thiomonas</taxon>
    </lineage>
</organism>
<dbReference type="CDD" id="cd06558">
    <property type="entry name" value="crotonase-like"/>
    <property type="match status" value="1"/>
</dbReference>
<dbReference type="InterPro" id="IPR014748">
    <property type="entry name" value="Enoyl-CoA_hydra_C"/>
</dbReference>
<dbReference type="EMBL" id="CYHF01000001">
    <property type="protein sequence ID" value="CUA93483.1"/>
    <property type="molecule type" value="Genomic_DNA"/>
</dbReference>
<comment type="similarity">
    <text evidence="1">Belongs to the enoyl-CoA hydratase/isomerase family.</text>
</comment>
<dbReference type="OrthoDB" id="9807606at2"/>
<dbReference type="GO" id="GO:0003824">
    <property type="term" value="F:catalytic activity"/>
    <property type="evidence" value="ECO:0007669"/>
    <property type="project" value="UniProtKB-ARBA"/>
</dbReference>
<dbReference type="InterPro" id="IPR029045">
    <property type="entry name" value="ClpP/crotonase-like_dom_sf"/>
</dbReference>
<keyword evidence="3" id="KW-1185">Reference proteome</keyword>
<evidence type="ECO:0000256" key="1">
    <source>
        <dbReference type="ARBA" id="ARBA00005254"/>
    </source>
</evidence>
<dbReference type="InterPro" id="IPR051683">
    <property type="entry name" value="Enoyl-CoA_Hydratase/Isomerase"/>
</dbReference>
<dbReference type="RefSeq" id="WP_055449197.1">
    <property type="nucleotide sequence ID" value="NZ_CYHF01000001.1"/>
</dbReference>
<dbReference type="SUPFAM" id="SSF52096">
    <property type="entry name" value="ClpP/crotonase"/>
    <property type="match status" value="1"/>
</dbReference>
<name>A0A0K6HRR8_9BURK</name>